<evidence type="ECO:0000256" key="2">
    <source>
        <dbReference type="ARBA" id="ARBA00022723"/>
    </source>
</evidence>
<feature type="region of interest" description="Disordered" evidence="5">
    <location>
        <begin position="1"/>
        <end position="45"/>
    </location>
</feature>
<keyword evidence="4" id="KW-0411">Iron-sulfur</keyword>
<evidence type="ECO:0000256" key="4">
    <source>
        <dbReference type="ARBA" id="ARBA00023014"/>
    </source>
</evidence>
<reference evidence="7 8" key="1">
    <citation type="submission" date="2023-07" db="EMBL/GenBank/DDBJ databases">
        <title>Closed genoem sequence of Methanosarcinaceae archaeon Ac7.</title>
        <authorList>
            <person name="Poehlein A."/>
            <person name="Protasov E."/>
            <person name="Platt K."/>
            <person name="Reeh H."/>
            <person name="Daniel R."/>
            <person name="Brune A."/>
        </authorList>
    </citation>
    <scope>NUCLEOTIDE SEQUENCE [LARGE SCALE GENOMIC DNA]</scope>
    <source>
        <strain evidence="7 8">Ac7</strain>
    </source>
</reference>
<keyword evidence="2" id="KW-0479">Metal-binding</keyword>
<name>A0AA96ZVE0_9EURY</name>
<organism evidence="7 8">
    <name type="scientific">Methanolapillus millepedarum</name>
    <dbReference type="NCBI Taxonomy" id="3028296"/>
    <lineage>
        <taxon>Archaea</taxon>
        <taxon>Methanobacteriati</taxon>
        <taxon>Methanobacteriota</taxon>
        <taxon>Stenosarchaea group</taxon>
        <taxon>Methanomicrobia</taxon>
        <taxon>Methanosarcinales</taxon>
        <taxon>Methanosarcinaceae</taxon>
        <taxon>Methanolapillus</taxon>
    </lineage>
</organism>
<gene>
    <name evidence="7" type="ORF">MsAc7_08760</name>
</gene>
<dbReference type="Gene3D" id="3.30.420.40">
    <property type="match status" value="2"/>
</dbReference>
<evidence type="ECO:0000256" key="3">
    <source>
        <dbReference type="ARBA" id="ARBA00023004"/>
    </source>
</evidence>
<feature type="compositionally biased region" description="Basic and acidic residues" evidence="5">
    <location>
        <begin position="16"/>
        <end position="34"/>
    </location>
</feature>
<dbReference type="NCBIfam" id="TIGR03286">
    <property type="entry name" value="methan_mark_15"/>
    <property type="match status" value="1"/>
</dbReference>
<dbReference type="PANTHER" id="PTHR32329">
    <property type="entry name" value="BIFUNCTIONAL PROTEIN [INCLUDES 2-HYDROXYACYL-COA DEHYDRATASE (N-TER) AND ITS ACTIVATOR DOMAIN (C_TERM)-RELATED"/>
    <property type="match status" value="1"/>
</dbReference>
<keyword evidence="3" id="KW-0408">Iron</keyword>
<feature type="domain" description="ATPase BadF/BadG/BcrA/BcrD type" evidence="6">
    <location>
        <begin position="197"/>
        <end position="449"/>
    </location>
</feature>
<evidence type="ECO:0000256" key="1">
    <source>
        <dbReference type="ARBA" id="ARBA00001966"/>
    </source>
</evidence>
<dbReference type="GO" id="GO:0051536">
    <property type="term" value="F:iron-sulfur cluster binding"/>
    <property type="evidence" value="ECO:0007669"/>
    <property type="project" value="UniProtKB-KW"/>
</dbReference>
<keyword evidence="8" id="KW-1185">Reference proteome</keyword>
<dbReference type="GeneID" id="89229987"/>
<dbReference type="SUPFAM" id="SSF53067">
    <property type="entry name" value="Actin-like ATPase domain"/>
    <property type="match status" value="1"/>
</dbReference>
<dbReference type="InterPro" id="IPR043129">
    <property type="entry name" value="ATPase_NBD"/>
</dbReference>
<dbReference type="InterPro" id="IPR002731">
    <property type="entry name" value="ATPase_BadF"/>
</dbReference>
<sequence>MSTKNEQTPLKMANAGEEKLCLDSEPPRNFEKGPETVPPKPKKEKKESKVKIALVSCGTEYGGVQPAFEAAAAKVNAEFIYPEIEIESLDTIGKDFGIDAASGDLRLMMARAQAVVRGETMADGVFITTCFRCAEAAIVRNEVRRYIHKYSDIPVISYSFTEQTDAATLYTRFEALTTIAKRRHLLARETQHGITAGIDSGSTTTKAVVMKDNQIVGFGWVPTNEVLASAEAAYSAALEMAGIKREEVQALGTTGYGRYLVGEGFKADLVQEEITVNSKGAVYLADCQKGPATVIDIGGMDNKAISVEDGIPGMFTMGGICAGASGRFFETVAKRLNVDITELGDLAMQGDQKKVSMNSYCIVFGTQSLVNSLAKGSLPKDVAAAACRSVVEQIFQQQLQEVDVKEPVILVGGSSLIKGVPRELGDLLNVKVLVPKNSQYIGAVGAALLSSGFVED</sequence>
<dbReference type="InterPro" id="IPR017676">
    <property type="entry name" value="Methan_mark_15"/>
</dbReference>
<evidence type="ECO:0000313" key="7">
    <source>
        <dbReference type="EMBL" id="WNY25326.1"/>
    </source>
</evidence>
<dbReference type="PANTHER" id="PTHR32329:SF2">
    <property type="entry name" value="BIFUNCTIONAL PROTEIN [INCLUDES 2-HYDROXYACYL-COA DEHYDRATASE (N-TER) AND ITS ACTIVATOR DOMAIN (C_TERM)"/>
    <property type="match status" value="1"/>
</dbReference>
<comment type="cofactor">
    <cofactor evidence="1">
        <name>[4Fe-4S] cluster</name>
        <dbReference type="ChEBI" id="CHEBI:49883"/>
    </cofactor>
</comment>
<dbReference type="RefSeq" id="WP_338103356.1">
    <property type="nucleotide sequence ID" value="NZ_CP131060.1"/>
</dbReference>
<proteinExistence type="predicted"/>
<evidence type="ECO:0000259" key="6">
    <source>
        <dbReference type="Pfam" id="PF01869"/>
    </source>
</evidence>
<dbReference type="NCBIfam" id="TIGR00241">
    <property type="entry name" value="CoA_E_activ"/>
    <property type="match status" value="1"/>
</dbReference>
<protein>
    <recommendedName>
        <fullName evidence="6">ATPase BadF/BadG/BcrA/BcrD type domain-containing protein</fullName>
    </recommendedName>
</protein>
<dbReference type="AlphaFoldDB" id="A0AA96ZVE0"/>
<evidence type="ECO:0000313" key="8">
    <source>
        <dbReference type="Proteomes" id="UP001303587"/>
    </source>
</evidence>
<dbReference type="GO" id="GO:0046872">
    <property type="term" value="F:metal ion binding"/>
    <property type="evidence" value="ECO:0007669"/>
    <property type="project" value="UniProtKB-KW"/>
</dbReference>
<evidence type="ECO:0000256" key="5">
    <source>
        <dbReference type="SAM" id="MobiDB-lite"/>
    </source>
</evidence>
<dbReference type="Pfam" id="PF01869">
    <property type="entry name" value="BcrAD_BadFG"/>
    <property type="match status" value="1"/>
</dbReference>
<dbReference type="InterPro" id="IPR051805">
    <property type="entry name" value="Dehydratase_Activator_Redct"/>
</dbReference>
<accession>A0AA96ZVE0</accession>
<dbReference type="EMBL" id="CP131060">
    <property type="protein sequence ID" value="WNY25326.1"/>
    <property type="molecule type" value="Genomic_DNA"/>
</dbReference>
<dbReference type="Proteomes" id="UP001303587">
    <property type="component" value="Chromosome"/>
</dbReference>
<dbReference type="InterPro" id="IPR008275">
    <property type="entry name" value="CoA_E_activase_dom"/>
</dbReference>